<dbReference type="PANTHER" id="PTHR11060:SF0">
    <property type="entry name" value="PROTEIN MEMO1"/>
    <property type="match status" value="1"/>
</dbReference>
<evidence type="ECO:0000313" key="2">
    <source>
        <dbReference type="EMBL" id="PJE80943.1"/>
    </source>
</evidence>
<protein>
    <recommendedName>
        <fullName evidence="3">MEMO1 family protein</fullName>
    </recommendedName>
</protein>
<evidence type="ECO:0008006" key="3">
    <source>
        <dbReference type="Google" id="ProtNLM"/>
    </source>
</evidence>
<reference evidence="2" key="1">
    <citation type="journal article" date="2017" name="Appl. Environ. Microbiol.">
        <title>Molecular characterization of an Endozoicomonas-like organism causing infection in king scallop Pecten maximus L.</title>
        <authorList>
            <person name="Cano I."/>
            <person name="van Aerle R."/>
            <person name="Ross S."/>
            <person name="Verner-Jeffreys D.W."/>
            <person name="Paley R.K."/>
            <person name="Rimmer G."/>
            <person name="Ryder D."/>
            <person name="Hooper P."/>
            <person name="Stone D."/>
            <person name="Feist S.W."/>
        </authorList>
    </citation>
    <scope>NUCLEOTIDE SEQUENCE</scope>
</reference>
<dbReference type="EMBL" id="NSIT01000002">
    <property type="protein sequence ID" value="PJE80943.1"/>
    <property type="molecule type" value="Genomic_DNA"/>
</dbReference>
<dbReference type="PANTHER" id="PTHR11060">
    <property type="entry name" value="PROTEIN MEMO1"/>
    <property type="match status" value="1"/>
</dbReference>
<comment type="similarity">
    <text evidence="1">Belongs to the MEMO1 family.</text>
</comment>
<accession>A0A2H9TCN2</accession>
<dbReference type="Pfam" id="PF01875">
    <property type="entry name" value="Memo"/>
    <property type="match status" value="1"/>
</dbReference>
<dbReference type="CDD" id="cd07361">
    <property type="entry name" value="MEMO_like"/>
    <property type="match status" value="1"/>
</dbReference>
<gene>
    <name evidence="2" type="ORF">CI610_00101</name>
</gene>
<proteinExistence type="inferred from homology"/>
<evidence type="ECO:0000256" key="1">
    <source>
        <dbReference type="ARBA" id="ARBA00006315"/>
    </source>
</evidence>
<name>A0A2H9TCN2_9ZZZZ</name>
<dbReference type="InterPro" id="IPR002737">
    <property type="entry name" value="MEMO1_fam"/>
</dbReference>
<dbReference type="HAMAP" id="MF_00055">
    <property type="entry name" value="MEMO1"/>
    <property type="match status" value="1"/>
</dbReference>
<dbReference type="Gene3D" id="3.40.830.10">
    <property type="entry name" value="LigB-like"/>
    <property type="match status" value="1"/>
</dbReference>
<dbReference type="AlphaFoldDB" id="A0A2H9TCN2"/>
<organism evidence="2">
    <name type="scientific">invertebrate metagenome</name>
    <dbReference type="NCBI Taxonomy" id="1711999"/>
    <lineage>
        <taxon>unclassified sequences</taxon>
        <taxon>metagenomes</taxon>
        <taxon>organismal metagenomes</taxon>
    </lineage>
</organism>
<dbReference type="NCBIfam" id="TIGR04336">
    <property type="entry name" value="AmmeMemoSam_B"/>
    <property type="match status" value="1"/>
</dbReference>
<sequence length="259" mass="28328">MKTRQPAVAGTFYPKSADKLQTMISDFLSDTEKTSIVPKALIVPHAGYIYSGAIAASAYCLLEPLKQTIRRVVLLGPSHHVSFKGLALPDCNNFSTPLGNIPLDTDTMNELLSSSLVHILDQAHQMEHSLEVQCPFLHICLQNFQLIPLLTGDCAPMSVADIIDSLWGGDETLIIISTDLSHYHNYEEARQRDEQTVRAIQQLSPSLTSGQACGCTPLNGMLTETLHRGMRVTPLDIRNSGDTAGDKKRVVGYGAFSIH</sequence>
<comment type="caution">
    <text evidence="2">The sequence shown here is derived from an EMBL/GenBank/DDBJ whole genome shotgun (WGS) entry which is preliminary data.</text>
</comment>